<dbReference type="Proteomes" id="UP000178558">
    <property type="component" value="Unassembled WGS sequence"/>
</dbReference>
<protein>
    <submittedName>
        <fullName evidence="1">Uncharacterized protein</fullName>
    </submittedName>
</protein>
<evidence type="ECO:0000313" key="2">
    <source>
        <dbReference type="Proteomes" id="UP000178558"/>
    </source>
</evidence>
<proteinExistence type="predicted"/>
<evidence type="ECO:0000313" key="1">
    <source>
        <dbReference type="EMBL" id="OGK50398.1"/>
    </source>
</evidence>
<comment type="caution">
    <text evidence="1">The sequence shown here is derived from an EMBL/GenBank/DDBJ whole genome shotgun (WGS) entry which is preliminary data.</text>
</comment>
<sequence>MGFKEALHRLTGREPGLRDPLLAHLRFSTKNLEKLVKKNSDHIALFGGIELLAGVLTRLGKVTHGEIRFDKGSRSMFVNGFDEKSPNKARIQIRPEENFHFALHGHNGKLGDSTLDGIQMFVADPKARVTVVRSGRNPLTNTSLTATILASWGRMICDDPAVGKQLAAFRKVSKEAR</sequence>
<gene>
    <name evidence="1" type="ORF">A3B50_04575</name>
</gene>
<name>A0A1F7J465_9BACT</name>
<dbReference type="AlphaFoldDB" id="A0A1F7J465"/>
<reference evidence="1 2" key="1">
    <citation type="journal article" date="2016" name="Nat. Commun.">
        <title>Thousands of microbial genomes shed light on interconnected biogeochemical processes in an aquifer system.</title>
        <authorList>
            <person name="Anantharaman K."/>
            <person name="Brown C.T."/>
            <person name="Hug L.A."/>
            <person name="Sharon I."/>
            <person name="Castelle C.J."/>
            <person name="Probst A.J."/>
            <person name="Thomas B.C."/>
            <person name="Singh A."/>
            <person name="Wilkins M.J."/>
            <person name="Karaoz U."/>
            <person name="Brodie E.L."/>
            <person name="Williams K.H."/>
            <person name="Hubbard S.S."/>
            <person name="Banfield J.F."/>
        </authorList>
    </citation>
    <scope>NUCLEOTIDE SEQUENCE [LARGE SCALE GENOMIC DNA]</scope>
</reference>
<dbReference type="EMBL" id="MGAQ01000017">
    <property type="protein sequence ID" value="OGK50398.1"/>
    <property type="molecule type" value="Genomic_DNA"/>
</dbReference>
<accession>A0A1F7J465</accession>
<organism evidence="1 2">
    <name type="scientific">Candidatus Roizmanbacteria bacterium RIFCSPLOWO2_01_FULL_40_42</name>
    <dbReference type="NCBI Taxonomy" id="1802066"/>
    <lineage>
        <taxon>Bacteria</taxon>
        <taxon>Candidatus Roizmaniibacteriota</taxon>
    </lineage>
</organism>